<feature type="compositionally biased region" description="Acidic residues" evidence="10">
    <location>
        <begin position="21"/>
        <end position="43"/>
    </location>
</feature>
<keyword evidence="5" id="KW-0597">Phosphoprotein</keyword>
<dbReference type="PANTHER" id="PTHR31169">
    <property type="entry name" value="OS05G0300700 PROTEIN"/>
    <property type="match status" value="1"/>
</dbReference>
<accession>K8EK52</accession>
<feature type="region of interest" description="Disordered" evidence="10">
    <location>
        <begin position="657"/>
        <end position="682"/>
    </location>
</feature>
<feature type="compositionally biased region" description="Basic and acidic residues" evidence="10">
    <location>
        <begin position="323"/>
        <end position="343"/>
    </location>
</feature>
<feature type="region of interest" description="Disordered" evidence="10">
    <location>
        <begin position="1769"/>
        <end position="1798"/>
    </location>
</feature>
<gene>
    <name evidence="12" type="ordered locus">Bathy11g02530</name>
</gene>
<feature type="region of interest" description="Disordered" evidence="10">
    <location>
        <begin position="303"/>
        <end position="343"/>
    </location>
</feature>
<keyword evidence="7" id="KW-0805">Transcription regulation</keyword>
<dbReference type="GO" id="GO:0006355">
    <property type="term" value="P:regulation of DNA-templated transcription"/>
    <property type="evidence" value="ECO:0007669"/>
    <property type="project" value="InterPro"/>
</dbReference>
<evidence type="ECO:0000256" key="1">
    <source>
        <dbReference type="ARBA" id="ARBA00004123"/>
    </source>
</evidence>
<dbReference type="eggNOG" id="ENOG502SRG6">
    <property type="taxonomic scope" value="Eukaryota"/>
</dbReference>
<dbReference type="OrthoDB" id="298344at2759"/>
<dbReference type="Proteomes" id="UP000198341">
    <property type="component" value="Chromosome 11"/>
</dbReference>
<evidence type="ECO:0000313" key="12">
    <source>
        <dbReference type="EMBL" id="CCO18612.1"/>
    </source>
</evidence>
<dbReference type="GeneID" id="19012933"/>
<dbReference type="Pfam" id="PF10497">
    <property type="entry name" value="zf-4CXXC_R1"/>
    <property type="match status" value="1"/>
</dbReference>
<dbReference type="KEGG" id="bpg:Bathy11g02530"/>
<dbReference type="RefSeq" id="XP_007510267.1">
    <property type="nucleotide sequence ID" value="XM_007510205.1"/>
</dbReference>
<evidence type="ECO:0000256" key="3">
    <source>
        <dbReference type="ARBA" id="ARBA00022490"/>
    </source>
</evidence>
<evidence type="ECO:0000256" key="4">
    <source>
        <dbReference type="ARBA" id="ARBA00022499"/>
    </source>
</evidence>
<dbReference type="GO" id="GO:0005634">
    <property type="term" value="C:nucleus"/>
    <property type="evidence" value="ECO:0007669"/>
    <property type="project" value="UniProtKB-SubCell"/>
</dbReference>
<dbReference type="STRING" id="41875.K8EK52"/>
<feature type="compositionally biased region" description="Low complexity" evidence="10">
    <location>
        <begin position="1"/>
        <end position="14"/>
    </location>
</feature>
<feature type="compositionally biased region" description="Polar residues" evidence="10">
    <location>
        <begin position="307"/>
        <end position="322"/>
    </location>
</feature>
<comment type="subcellular location">
    <subcellularLocation>
        <location evidence="2">Cytoplasm</location>
    </subcellularLocation>
    <subcellularLocation>
        <location evidence="1">Nucleus</location>
    </subcellularLocation>
</comment>
<evidence type="ECO:0000256" key="2">
    <source>
        <dbReference type="ARBA" id="ARBA00004496"/>
    </source>
</evidence>
<feature type="region of interest" description="Disordered" evidence="10">
    <location>
        <begin position="509"/>
        <end position="535"/>
    </location>
</feature>
<keyword evidence="8" id="KW-0804">Transcription</keyword>
<feature type="region of interest" description="Disordered" evidence="10">
    <location>
        <begin position="556"/>
        <end position="576"/>
    </location>
</feature>
<feature type="compositionally biased region" description="Basic and acidic residues" evidence="10">
    <location>
        <begin position="1779"/>
        <end position="1790"/>
    </location>
</feature>
<evidence type="ECO:0000256" key="8">
    <source>
        <dbReference type="ARBA" id="ARBA00023163"/>
    </source>
</evidence>
<evidence type="ECO:0000256" key="6">
    <source>
        <dbReference type="ARBA" id="ARBA00022843"/>
    </source>
</evidence>
<keyword evidence="3" id="KW-0963">Cytoplasm</keyword>
<feature type="compositionally biased region" description="Acidic residues" evidence="10">
    <location>
        <begin position="361"/>
        <end position="381"/>
    </location>
</feature>
<keyword evidence="9" id="KW-0539">Nucleus</keyword>
<protein>
    <submittedName>
        <fullName evidence="12">Unnamed protein product</fullName>
    </submittedName>
</protein>
<dbReference type="GO" id="GO:0005737">
    <property type="term" value="C:cytoplasm"/>
    <property type="evidence" value="ECO:0007669"/>
    <property type="project" value="UniProtKB-SubCell"/>
</dbReference>
<name>K8EK52_9CHLO</name>
<feature type="domain" description="Zinc-finger" evidence="11">
    <location>
        <begin position="170"/>
        <end position="275"/>
    </location>
</feature>
<feature type="region of interest" description="Disordered" evidence="10">
    <location>
        <begin position="1"/>
        <end position="47"/>
    </location>
</feature>
<feature type="compositionally biased region" description="Polar residues" evidence="10">
    <location>
        <begin position="556"/>
        <end position="566"/>
    </location>
</feature>
<keyword evidence="4" id="KW-1017">Isopeptide bond</keyword>
<evidence type="ECO:0000256" key="7">
    <source>
        <dbReference type="ARBA" id="ARBA00023015"/>
    </source>
</evidence>
<reference evidence="12 13" key="1">
    <citation type="submission" date="2011-10" db="EMBL/GenBank/DDBJ databases">
        <authorList>
            <person name="Genoscope - CEA"/>
        </authorList>
    </citation>
    <scope>NUCLEOTIDE SEQUENCE [LARGE SCALE GENOMIC DNA]</scope>
    <source>
        <strain evidence="12 13">RCC 1105</strain>
    </source>
</reference>
<evidence type="ECO:0000256" key="9">
    <source>
        <dbReference type="ARBA" id="ARBA00023242"/>
    </source>
</evidence>
<feature type="compositionally biased region" description="Basic and acidic residues" evidence="10">
    <location>
        <begin position="509"/>
        <end position="529"/>
    </location>
</feature>
<feature type="region of interest" description="Disordered" evidence="10">
    <location>
        <begin position="358"/>
        <end position="419"/>
    </location>
</feature>
<feature type="compositionally biased region" description="Basic and acidic residues" evidence="10">
    <location>
        <begin position="406"/>
        <end position="415"/>
    </location>
</feature>
<feature type="compositionally biased region" description="Low complexity" evidence="10">
    <location>
        <begin position="663"/>
        <end position="673"/>
    </location>
</feature>
<evidence type="ECO:0000313" key="13">
    <source>
        <dbReference type="Proteomes" id="UP000198341"/>
    </source>
</evidence>
<proteinExistence type="predicted"/>
<keyword evidence="13" id="KW-1185">Reference proteome</keyword>
<evidence type="ECO:0000256" key="10">
    <source>
        <dbReference type="SAM" id="MobiDB-lite"/>
    </source>
</evidence>
<keyword evidence="6" id="KW-0832">Ubl conjugation</keyword>
<organism evidence="12 13">
    <name type="scientific">Bathycoccus prasinos</name>
    <dbReference type="NCBI Taxonomy" id="41875"/>
    <lineage>
        <taxon>Eukaryota</taxon>
        <taxon>Viridiplantae</taxon>
        <taxon>Chlorophyta</taxon>
        <taxon>Mamiellophyceae</taxon>
        <taxon>Mamiellales</taxon>
        <taxon>Bathycoccaceae</taxon>
        <taxon>Bathycoccus</taxon>
    </lineage>
</organism>
<sequence>MEEEAFNASFFENNNNKKDEDEAFEDDQLTSDDDYSGDDDQEKDQERFRSILKNEGNRQQRVRRDARKWQKMNAMRGRGDLGKATRKNNTIVACPPVLPPHVDATQQVRGVNCGNIGPELEKLRFEQGENREYYTKEHFDRLYGRARAWNRDQRANKVWCKDIHPAGVTCNECTSCHFCRQKSSDAKTTCQCATWAKAPEGGRGRGSWCGWCLEMRMGENIEEAIADDEWRCPVCRDICNCSGANCLRHKRHLFPTQQLTREAEQYGWQSVAHYLITTALVTGKDAPPMLDLPAAYVKRRQPKGTMNCGNTKFTTTGKNSTRGGERASGKNKEEMEREREAATLRREIEMKVRMAFGAVNEEVDDDEDGGMLNGGDDEEAGDGQGKASRKRASTKRTSNTANAPVIREEEGGERDVDMDEEDAIRVGDGATFGEQQQQQEEQNAKPKKLATITTMFKRFADRNSGAFLFAASSDDESELDSSDGEFDDEMLAQQQRERREKHELDLKNRVGREEEGRGGAREGAHIRGTDEDDDDVIIMNDGEAGERVKKTVTSTSVPNHVDTNSIGGELRPPRQTQDVHLNDETSEEMEFFRRRRERRKRRRAIQSVARARHINGATGGGALLRSVVPGGVNINRPGQTHPASVDESAATVLQPPAMPQQPPASTTTTTTTTIFPSSTEDIPTEEVLSAEAAAFEMHRQDETQAERADAQEMEEERRVLTAAAASTSGEVVQILREFIELTSPSNETFQKRNIEDASFELFNEKIFDSLERAEALLFASEESELRAFYALCLRANKYAPYLKHKKLSSLRVRKKITDLINDDVKFRVFDVSQRATCLRASLRLIERYWSGKDLDVFKVNEEEENGGTFDDGEVITDGDGNAVRCEKTTREFMRERANYALESCLRLVSLCSNEFALAKERENWIASRKLLNPSLMEDSDLIAPAVSEGCQKRIDDANLRIMKEYEVERARRNESVIVGLSDSSQENDDDPAVATQPPPPVADETIHLQKRATDIAVATATILIETTESTHILLLAALSVLRVVAKGLAFTPSHGAFLRSKMLSNTIGMFVSPKLPFRPKIRKCALGLISVCVSRGERDWLESRSEENKVVADASARFCWPHIADLLRENEDDYENIETMHDKSGGYSSAVNRAATETAARTLNLLVKSGVWPWGKAELAISHPFAPKDFWKLANPRKRAKAFRLYARLVDSTPVLRGGIGAPLLKLWALCAMDVAASEKGERRQQNALLRANGLHRARARLARACARHPRLFDAFSSSTMLKSEAMDARNTAGVLKRSSWVIESLVRCCEVGGNPVATVAAINALQEVFDKRVQECSGRASANKSRSFRIGFKAVMAAAYSRNTDLKLFGVEPRVQALRMALDTFTSILFEESDALQVDTILEGLINSAKSLAIFFSLDNIACCSLLKQLCYACVERKHAKKATGRKFSRGFFASLYDASYIVDNNVDIRKSRECMRSAVLLGVLGNCVGSARNLATVPSANIACENWVLAFETAMERSSNSEDQFDDTNFLFAASEDSSLLGQMCVNFLEAILPPVCAIGRGAAPPPIAVADAKIRSMCLNALILLFENEKAPLHFKTKSDYQNAPVWVKCFTKACMKACAGEIAACLGGCKDFSQSRARDVVATPMTKAHAMDIRQKMLESISCNYAHSYRVLEEASRSFRKPPDHVHVLKENGLEEERVPYPWICAMSFLTRFSKISKFCAMEIASKVVPVIEGAFKYGDALNKRHMDGPLHELRYAIEGMIKQNDDEKEEDVDEERKRPFHHQGDDENAENVDPYNKKIKAEPIEIIEEKVELKDSVPWFERCDRNVLYSSTRADFATIASRVDDAHPFTIVGKLCSREPKTGVTSKTNPKTNRTFEMLFVTLENEKGLKVRAQMVGKSARVLADALDELKKRDFEIVRIDGVLPQKKAEVKPGLTAMVWDPKGASNISVSSFD</sequence>
<dbReference type="EMBL" id="FO082268">
    <property type="protein sequence ID" value="CCO18612.1"/>
    <property type="molecule type" value="Genomic_DNA"/>
</dbReference>
<evidence type="ECO:0000256" key="5">
    <source>
        <dbReference type="ARBA" id="ARBA00022553"/>
    </source>
</evidence>
<evidence type="ECO:0000259" key="11">
    <source>
        <dbReference type="Pfam" id="PF10497"/>
    </source>
</evidence>
<dbReference type="InterPro" id="IPR040221">
    <property type="entry name" value="CDCA7/CDA7L"/>
</dbReference>
<dbReference type="PANTHER" id="PTHR31169:SF23">
    <property type="entry name" value="OS03G0572250 PROTEIN"/>
    <property type="match status" value="1"/>
</dbReference>
<dbReference type="InterPro" id="IPR018866">
    <property type="entry name" value="Znf-4CXXC_R1"/>
</dbReference>